<organism evidence="2 3">
    <name type="scientific">Rhododendron simsii</name>
    <name type="common">Sims's rhododendron</name>
    <dbReference type="NCBI Taxonomy" id="118357"/>
    <lineage>
        <taxon>Eukaryota</taxon>
        <taxon>Viridiplantae</taxon>
        <taxon>Streptophyta</taxon>
        <taxon>Embryophyta</taxon>
        <taxon>Tracheophyta</taxon>
        <taxon>Spermatophyta</taxon>
        <taxon>Magnoliopsida</taxon>
        <taxon>eudicotyledons</taxon>
        <taxon>Gunneridae</taxon>
        <taxon>Pentapetalae</taxon>
        <taxon>asterids</taxon>
        <taxon>Ericales</taxon>
        <taxon>Ericaceae</taxon>
        <taxon>Ericoideae</taxon>
        <taxon>Rhodoreae</taxon>
        <taxon>Rhododendron</taxon>
    </lineage>
</organism>
<name>A0A834LEN1_RHOSS</name>
<accession>A0A834LEN1</accession>
<dbReference type="PANTHER" id="PTHR22951">
    <property type="entry name" value="CLATHRIN ASSEMBLY PROTEIN"/>
    <property type="match status" value="1"/>
</dbReference>
<dbReference type="GO" id="GO:0072583">
    <property type="term" value="P:clathrin-dependent endocytosis"/>
    <property type="evidence" value="ECO:0007669"/>
    <property type="project" value="InterPro"/>
</dbReference>
<dbReference type="InterPro" id="IPR014712">
    <property type="entry name" value="ANTH_dom_sf"/>
</dbReference>
<proteinExistence type="predicted"/>
<dbReference type="GO" id="GO:0030136">
    <property type="term" value="C:clathrin-coated vesicle"/>
    <property type="evidence" value="ECO:0007669"/>
    <property type="project" value="InterPro"/>
</dbReference>
<dbReference type="AlphaFoldDB" id="A0A834LEN1"/>
<keyword evidence="3" id="KW-1185">Reference proteome</keyword>
<dbReference type="GO" id="GO:0005905">
    <property type="term" value="C:clathrin-coated pit"/>
    <property type="evidence" value="ECO:0007669"/>
    <property type="project" value="TreeGrafter"/>
</dbReference>
<evidence type="ECO:0000313" key="3">
    <source>
        <dbReference type="Proteomes" id="UP000626092"/>
    </source>
</evidence>
<dbReference type="GO" id="GO:0032050">
    <property type="term" value="F:clathrin heavy chain binding"/>
    <property type="evidence" value="ECO:0007669"/>
    <property type="project" value="TreeGrafter"/>
</dbReference>
<dbReference type="Proteomes" id="UP000626092">
    <property type="component" value="Unassembled WGS sequence"/>
</dbReference>
<feature type="domain" description="AP180 N-terminal homology (ANTH)" evidence="1">
    <location>
        <begin position="5"/>
        <end position="149"/>
    </location>
</feature>
<dbReference type="GO" id="GO:0048268">
    <property type="term" value="P:clathrin coat assembly"/>
    <property type="evidence" value="ECO:0007669"/>
    <property type="project" value="InterPro"/>
</dbReference>
<dbReference type="GO" id="GO:0000149">
    <property type="term" value="F:SNARE binding"/>
    <property type="evidence" value="ECO:0007669"/>
    <property type="project" value="TreeGrafter"/>
</dbReference>
<dbReference type="GO" id="GO:0006900">
    <property type="term" value="P:vesicle budding from membrane"/>
    <property type="evidence" value="ECO:0007669"/>
    <property type="project" value="TreeGrafter"/>
</dbReference>
<dbReference type="InterPro" id="IPR011417">
    <property type="entry name" value="ANTH_dom"/>
</dbReference>
<dbReference type="GO" id="GO:0005546">
    <property type="term" value="F:phosphatidylinositol-4,5-bisphosphate binding"/>
    <property type="evidence" value="ECO:0007669"/>
    <property type="project" value="TreeGrafter"/>
</dbReference>
<dbReference type="Gene3D" id="1.20.58.150">
    <property type="entry name" value="ANTH domain"/>
    <property type="match status" value="1"/>
</dbReference>
<evidence type="ECO:0000259" key="1">
    <source>
        <dbReference type="Pfam" id="PF07651"/>
    </source>
</evidence>
<reference evidence="2" key="1">
    <citation type="submission" date="2019-11" db="EMBL/GenBank/DDBJ databases">
        <authorList>
            <person name="Liu Y."/>
            <person name="Hou J."/>
            <person name="Li T.-Q."/>
            <person name="Guan C.-H."/>
            <person name="Wu X."/>
            <person name="Wu H.-Z."/>
            <person name="Ling F."/>
            <person name="Zhang R."/>
            <person name="Shi X.-G."/>
            <person name="Ren J.-P."/>
            <person name="Chen E.-F."/>
            <person name="Sun J.-M."/>
        </authorList>
    </citation>
    <scope>NUCLEOTIDE SEQUENCE</scope>
    <source>
        <strain evidence="2">Adult_tree_wgs_1</strain>
        <tissue evidence="2">Leaves</tissue>
    </source>
</reference>
<dbReference type="OrthoDB" id="682511at2759"/>
<protein>
    <recommendedName>
        <fullName evidence="1">AP180 N-terminal homology (ANTH) domain-containing protein</fullName>
    </recommendedName>
</protein>
<dbReference type="EMBL" id="WJXA01000009">
    <property type="protein sequence ID" value="KAF7133020.1"/>
    <property type="molecule type" value="Genomic_DNA"/>
</dbReference>
<dbReference type="SUPFAM" id="SSF89009">
    <property type="entry name" value="GAT-like domain"/>
    <property type="match status" value="1"/>
</dbReference>
<dbReference type="InterPro" id="IPR045192">
    <property type="entry name" value="AP180-like"/>
</dbReference>
<dbReference type="GO" id="GO:0005545">
    <property type="term" value="F:1-phosphatidylinositol binding"/>
    <property type="evidence" value="ECO:0007669"/>
    <property type="project" value="InterPro"/>
</dbReference>
<gene>
    <name evidence="2" type="ORF">RHSIM_Rhsim09G0085200</name>
</gene>
<sequence>MHSSTFNYERKAQSKYAKAESKTESSMLPPLVWLQRLQGLLDLLLQIQPQTQGMNEAVLILEAMDCVIIDVYGIYNKICNGIAKVLLNICSAGRTEASMALQILHKSREQGEEISMFIKRCKEMKVANALQCPRVEQVPERDFWEVERMVSGVSEADTDCSVFETGKAVVAVREDRVADREGDSKRMKTVITNEWEVFEEDLIKFSGEIGSGDMERRRRRNGGEEEEDPFAASLVPIHYQAYVKNQEVPDLISFL</sequence>
<comment type="caution">
    <text evidence="2">The sequence shown here is derived from an EMBL/GenBank/DDBJ whole genome shotgun (WGS) entry which is preliminary data.</text>
</comment>
<dbReference type="PANTHER" id="PTHR22951:SF19">
    <property type="entry name" value="OS08G0467300 PROTEIN"/>
    <property type="match status" value="1"/>
</dbReference>
<evidence type="ECO:0000313" key="2">
    <source>
        <dbReference type="EMBL" id="KAF7133020.1"/>
    </source>
</evidence>
<dbReference type="Pfam" id="PF07651">
    <property type="entry name" value="ANTH"/>
    <property type="match status" value="1"/>
</dbReference>